<organism evidence="3 4">
    <name type="scientific">Actinocorallia herbida</name>
    <dbReference type="NCBI Taxonomy" id="58109"/>
    <lineage>
        <taxon>Bacteria</taxon>
        <taxon>Bacillati</taxon>
        <taxon>Actinomycetota</taxon>
        <taxon>Actinomycetes</taxon>
        <taxon>Streptosporangiales</taxon>
        <taxon>Thermomonosporaceae</taxon>
        <taxon>Actinocorallia</taxon>
    </lineage>
</organism>
<proteinExistence type="predicted"/>
<keyword evidence="2" id="KW-0732">Signal</keyword>
<reference evidence="3 4" key="1">
    <citation type="submission" date="2018-11" db="EMBL/GenBank/DDBJ databases">
        <title>Sequencing the genomes of 1000 actinobacteria strains.</title>
        <authorList>
            <person name="Klenk H.-P."/>
        </authorList>
    </citation>
    <scope>NUCLEOTIDE SEQUENCE [LARGE SCALE GENOMIC DNA]</scope>
    <source>
        <strain evidence="3 4">DSM 44254</strain>
    </source>
</reference>
<feature type="region of interest" description="Disordered" evidence="1">
    <location>
        <begin position="21"/>
        <end position="46"/>
    </location>
</feature>
<feature type="chain" id="PRO_5018071192" description="Lipoprotein" evidence="2">
    <location>
        <begin position="22"/>
        <end position="157"/>
    </location>
</feature>
<dbReference type="Proteomes" id="UP000272400">
    <property type="component" value="Unassembled WGS sequence"/>
</dbReference>
<protein>
    <recommendedName>
        <fullName evidence="5">Lipoprotein</fullName>
    </recommendedName>
</protein>
<evidence type="ECO:0000313" key="3">
    <source>
        <dbReference type="EMBL" id="ROO84559.1"/>
    </source>
</evidence>
<evidence type="ECO:0000256" key="1">
    <source>
        <dbReference type="SAM" id="MobiDB-lite"/>
    </source>
</evidence>
<dbReference type="EMBL" id="RJKE01000001">
    <property type="protein sequence ID" value="ROO84559.1"/>
    <property type="molecule type" value="Genomic_DNA"/>
</dbReference>
<feature type="signal peptide" evidence="2">
    <location>
        <begin position="1"/>
        <end position="21"/>
    </location>
</feature>
<evidence type="ECO:0008006" key="5">
    <source>
        <dbReference type="Google" id="ProtNLM"/>
    </source>
</evidence>
<evidence type="ECO:0000313" key="4">
    <source>
        <dbReference type="Proteomes" id="UP000272400"/>
    </source>
</evidence>
<dbReference type="RefSeq" id="WP_170201346.1">
    <property type="nucleotide sequence ID" value="NZ_RJKE01000001.1"/>
</dbReference>
<evidence type="ECO:0000256" key="2">
    <source>
        <dbReference type="SAM" id="SignalP"/>
    </source>
</evidence>
<sequence length="157" mass="15969">MSRPAPLLLLVALLAAAPACSSGPEPRRTPLSVPAHPASGEPTVSPGATRTVAAGREFTLAPGSSAALSGASLTIAFTGVSADSRCPVDVDCVWAGDATIHLTTSHGPLTLHTLTAASAGPTPLGPYRLTLLSLLPEPHSDTPISPNAYRLRLRLDP</sequence>
<keyword evidence="4" id="KW-1185">Reference proteome</keyword>
<gene>
    <name evidence="3" type="ORF">EDD29_2086</name>
</gene>
<accession>A0A3N1CTB3</accession>
<name>A0A3N1CTB3_9ACTN</name>
<dbReference type="AlphaFoldDB" id="A0A3N1CTB3"/>
<comment type="caution">
    <text evidence="3">The sequence shown here is derived from an EMBL/GenBank/DDBJ whole genome shotgun (WGS) entry which is preliminary data.</text>
</comment>